<feature type="compositionally biased region" description="Low complexity" evidence="5">
    <location>
        <begin position="51"/>
        <end position="76"/>
    </location>
</feature>
<evidence type="ECO:0000256" key="2">
    <source>
        <dbReference type="ARBA" id="ARBA00022670"/>
    </source>
</evidence>
<dbReference type="Proteomes" id="UP000306509">
    <property type="component" value="Unassembled WGS sequence"/>
</dbReference>
<dbReference type="PANTHER" id="PTHR47053:SF1">
    <property type="entry name" value="MUREIN DD-ENDOPEPTIDASE MEPH-RELATED"/>
    <property type="match status" value="1"/>
</dbReference>
<dbReference type="Gene3D" id="3.90.1720.10">
    <property type="entry name" value="endopeptidase domain like (from Nostoc punctiforme)"/>
    <property type="match status" value="1"/>
</dbReference>
<dbReference type="GO" id="GO:0008234">
    <property type="term" value="F:cysteine-type peptidase activity"/>
    <property type="evidence" value="ECO:0007669"/>
    <property type="project" value="UniProtKB-KW"/>
</dbReference>
<comment type="similarity">
    <text evidence="1">Belongs to the peptidase C40 family.</text>
</comment>
<dbReference type="Pfam" id="PF00877">
    <property type="entry name" value="NLPC_P60"/>
    <property type="match status" value="1"/>
</dbReference>
<evidence type="ECO:0000313" key="8">
    <source>
        <dbReference type="Proteomes" id="UP000306509"/>
    </source>
</evidence>
<proteinExistence type="inferred from homology"/>
<dbReference type="EC" id="3.4.-.-" evidence="7"/>
<dbReference type="InterPro" id="IPR000064">
    <property type="entry name" value="NLP_P60_dom"/>
</dbReference>
<sequence length="212" mass="22191">MEEPWTEAPETEAPQTETTWTETPETNAPETNVPETNAPETEAPATEVPKTETNAPETEAPATETPATEPPQTEAPGNQDPSGGSGQGSSTSGTRQSIVSFALQFEGNPYVWGGTSLTNGADCSGFTQSIMANFGISIPRVAADQAYGGRSVDVGSVQPGDLLFYLDDSGSIGHVALYIGNNQVIHASTPETGIIISDISYRQAYSAASYID</sequence>
<accession>A0A4U8Q2P8</accession>
<organism evidence="7 8">
    <name type="scientific">Robinsoniella peoriensis</name>
    <dbReference type="NCBI Taxonomy" id="180332"/>
    <lineage>
        <taxon>Bacteria</taxon>
        <taxon>Bacillati</taxon>
        <taxon>Bacillota</taxon>
        <taxon>Clostridia</taxon>
        <taxon>Lachnospirales</taxon>
        <taxon>Lachnospiraceae</taxon>
        <taxon>Robinsoniella</taxon>
    </lineage>
</organism>
<dbReference type="GO" id="GO:0006508">
    <property type="term" value="P:proteolysis"/>
    <property type="evidence" value="ECO:0007669"/>
    <property type="project" value="UniProtKB-KW"/>
</dbReference>
<dbReference type="PANTHER" id="PTHR47053">
    <property type="entry name" value="MUREIN DD-ENDOPEPTIDASE MEPH-RELATED"/>
    <property type="match status" value="1"/>
</dbReference>
<dbReference type="InterPro" id="IPR051202">
    <property type="entry name" value="Peptidase_C40"/>
</dbReference>
<evidence type="ECO:0000313" key="7">
    <source>
        <dbReference type="EMBL" id="TLC98618.1"/>
    </source>
</evidence>
<dbReference type="SUPFAM" id="SSF54001">
    <property type="entry name" value="Cysteine proteinases"/>
    <property type="match status" value="1"/>
</dbReference>
<dbReference type="STRING" id="180332.GCA_000797495_03725"/>
<evidence type="ECO:0000256" key="5">
    <source>
        <dbReference type="SAM" id="MobiDB-lite"/>
    </source>
</evidence>
<reference evidence="7 8" key="1">
    <citation type="journal article" date="2019" name="Anaerobe">
        <title>Detection of Robinsoniella peoriensis in multiple bone samples of a trauma patient.</title>
        <authorList>
            <person name="Schrottner P."/>
            <person name="Hartwich K."/>
            <person name="Bunk B."/>
            <person name="Schober I."/>
            <person name="Helbig S."/>
            <person name="Rudolph W.W."/>
            <person name="Gunzer F."/>
        </authorList>
    </citation>
    <scope>NUCLEOTIDE SEQUENCE [LARGE SCALE GENOMIC DNA]</scope>
    <source>
        <strain evidence="7 8">DSM 106044</strain>
    </source>
</reference>
<evidence type="ECO:0000256" key="4">
    <source>
        <dbReference type="ARBA" id="ARBA00022807"/>
    </source>
</evidence>
<name>A0A4U8Q2P8_9FIRM</name>
<dbReference type="InterPro" id="IPR038765">
    <property type="entry name" value="Papain-like_cys_pep_sf"/>
</dbReference>
<keyword evidence="3 7" id="KW-0378">Hydrolase</keyword>
<evidence type="ECO:0000256" key="3">
    <source>
        <dbReference type="ARBA" id="ARBA00022801"/>
    </source>
</evidence>
<evidence type="ECO:0000259" key="6">
    <source>
        <dbReference type="PROSITE" id="PS51935"/>
    </source>
</evidence>
<dbReference type="EMBL" id="QGQD01000089">
    <property type="protein sequence ID" value="TLC98618.1"/>
    <property type="molecule type" value="Genomic_DNA"/>
</dbReference>
<gene>
    <name evidence="7" type="primary">ykfC_4</name>
    <name evidence="7" type="ORF">DSM106044_04576</name>
</gene>
<comment type="caution">
    <text evidence="7">The sequence shown here is derived from an EMBL/GenBank/DDBJ whole genome shotgun (WGS) entry which is preliminary data.</text>
</comment>
<feature type="domain" description="NlpC/P60" evidence="6">
    <location>
        <begin position="92"/>
        <end position="212"/>
    </location>
</feature>
<keyword evidence="2" id="KW-0645">Protease</keyword>
<feature type="compositionally biased region" description="Low complexity" evidence="5">
    <location>
        <begin position="1"/>
        <end position="37"/>
    </location>
</feature>
<keyword evidence="8" id="KW-1185">Reference proteome</keyword>
<dbReference type="PROSITE" id="PS51935">
    <property type="entry name" value="NLPC_P60"/>
    <property type="match status" value="1"/>
</dbReference>
<keyword evidence="4" id="KW-0788">Thiol protease</keyword>
<feature type="region of interest" description="Disordered" evidence="5">
    <location>
        <begin position="1"/>
        <end position="94"/>
    </location>
</feature>
<protein>
    <submittedName>
        <fullName evidence="7">Gamma-D-glutamyl-L-lysine endopeptidase</fullName>
        <ecNumber evidence="7">3.4.-.-</ecNumber>
    </submittedName>
</protein>
<dbReference type="AlphaFoldDB" id="A0A4U8Q2P8"/>
<evidence type="ECO:0000256" key="1">
    <source>
        <dbReference type="ARBA" id="ARBA00007074"/>
    </source>
</evidence>